<organism evidence="3 4">
    <name type="scientific">Schizothecium vesticola</name>
    <dbReference type="NCBI Taxonomy" id="314040"/>
    <lineage>
        <taxon>Eukaryota</taxon>
        <taxon>Fungi</taxon>
        <taxon>Dikarya</taxon>
        <taxon>Ascomycota</taxon>
        <taxon>Pezizomycotina</taxon>
        <taxon>Sordariomycetes</taxon>
        <taxon>Sordariomycetidae</taxon>
        <taxon>Sordariales</taxon>
        <taxon>Schizotheciaceae</taxon>
        <taxon>Schizothecium</taxon>
    </lineage>
</organism>
<evidence type="ECO:0000256" key="1">
    <source>
        <dbReference type="SAM" id="Coils"/>
    </source>
</evidence>
<reference evidence="3" key="1">
    <citation type="submission" date="2023-06" db="EMBL/GenBank/DDBJ databases">
        <title>Genome-scale phylogeny and comparative genomics of the fungal order Sordariales.</title>
        <authorList>
            <consortium name="Lawrence Berkeley National Laboratory"/>
            <person name="Hensen N."/>
            <person name="Bonometti L."/>
            <person name="Westerberg I."/>
            <person name="Brannstrom I.O."/>
            <person name="Guillou S."/>
            <person name="Cros-Aarteil S."/>
            <person name="Calhoun S."/>
            <person name="Haridas S."/>
            <person name="Kuo A."/>
            <person name="Mondo S."/>
            <person name="Pangilinan J."/>
            <person name="Riley R."/>
            <person name="LaButti K."/>
            <person name="Andreopoulos B."/>
            <person name="Lipzen A."/>
            <person name="Chen C."/>
            <person name="Yanf M."/>
            <person name="Daum C."/>
            <person name="Ng V."/>
            <person name="Clum A."/>
            <person name="Steindorff A."/>
            <person name="Ohm R."/>
            <person name="Martin F."/>
            <person name="Silar P."/>
            <person name="Natvig D."/>
            <person name="Lalanne C."/>
            <person name="Gautier V."/>
            <person name="Ament-velasquez S.L."/>
            <person name="Kruys A."/>
            <person name="Hutchinson M.I."/>
            <person name="Powell A.J."/>
            <person name="Barry K."/>
            <person name="Miller A.N."/>
            <person name="Grigoriev I.V."/>
            <person name="Debuchy R."/>
            <person name="Gladieux P."/>
            <person name="Thoren M.H."/>
            <person name="Johannesson H."/>
        </authorList>
    </citation>
    <scope>NUCLEOTIDE SEQUENCE</scope>
    <source>
        <strain evidence="3">SMH3187-1</strain>
    </source>
</reference>
<accession>A0AA40EDT3</accession>
<feature type="region of interest" description="Disordered" evidence="2">
    <location>
        <begin position="1"/>
        <end position="25"/>
    </location>
</feature>
<sequence>MEFDEFDREFEEEFDEDSDDEFDQDTTMTDSYLALATRDHRFGTVLEHIMRELNSLEEECNRPVGSHGTCGRAMGNVEAEVARFQGLLRRMDHLERELDRVLEMWDIVRGCRMAMEE</sequence>
<evidence type="ECO:0000313" key="3">
    <source>
        <dbReference type="EMBL" id="KAK0737764.1"/>
    </source>
</evidence>
<dbReference type="AlphaFoldDB" id="A0AA40EDT3"/>
<gene>
    <name evidence="3" type="ORF">B0T18DRAFT_420503</name>
</gene>
<keyword evidence="4" id="KW-1185">Reference proteome</keyword>
<name>A0AA40EDT3_9PEZI</name>
<protein>
    <recommendedName>
        <fullName evidence="5">Biogenesis of lysosome-related organelles complex 1 subunit CNL1</fullName>
    </recommendedName>
</protein>
<keyword evidence="1" id="KW-0175">Coiled coil</keyword>
<comment type="caution">
    <text evidence="3">The sequence shown here is derived from an EMBL/GenBank/DDBJ whole genome shotgun (WGS) entry which is preliminary data.</text>
</comment>
<dbReference type="Proteomes" id="UP001172155">
    <property type="component" value="Unassembled WGS sequence"/>
</dbReference>
<feature type="coiled-coil region" evidence="1">
    <location>
        <begin position="77"/>
        <end position="104"/>
    </location>
</feature>
<evidence type="ECO:0000313" key="4">
    <source>
        <dbReference type="Proteomes" id="UP001172155"/>
    </source>
</evidence>
<dbReference type="EMBL" id="JAUKUD010000007">
    <property type="protein sequence ID" value="KAK0737764.1"/>
    <property type="molecule type" value="Genomic_DNA"/>
</dbReference>
<proteinExistence type="predicted"/>
<evidence type="ECO:0008006" key="5">
    <source>
        <dbReference type="Google" id="ProtNLM"/>
    </source>
</evidence>
<feature type="compositionally biased region" description="Acidic residues" evidence="2">
    <location>
        <begin position="1"/>
        <end position="24"/>
    </location>
</feature>
<evidence type="ECO:0000256" key="2">
    <source>
        <dbReference type="SAM" id="MobiDB-lite"/>
    </source>
</evidence>